<sequence>MFDTRNIDKTEFFTAESLQKGASAKAVAFQVTKRLFDIFMSTFLLLLLALLIVPILILNLFYNKGTLFFVQPRMGRDCKPFRAIKLRTMRAEPKVVRGADSPLETDRITRLGQLMRKTRVDELPQVINVLRGEMSLIGPRPDYFDHAVEYLEKIPGYRERHAVRPGISGLAQTEIGYVEGIDATRRKVQADLYYISHRSFALEAWIFWRTITVVFKRGGA</sequence>
<feature type="domain" description="Bacterial sugar transferase" evidence="4">
    <location>
        <begin position="33"/>
        <end position="216"/>
    </location>
</feature>
<evidence type="ECO:0000256" key="2">
    <source>
        <dbReference type="ARBA" id="ARBA00023169"/>
    </source>
</evidence>
<dbReference type="GO" id="GO:0000271">
    <property type="term" value="P:polysaccharide biosynthetic process"/>
    <property type="evidence" value="ECO:0007669"/>
    <property type="project" value="UniProtKB-KW"/>
</dbReference>
<evidence type="ECO:0000313" key="5">
    <source>
        <dbReference type="EMBL" id="KHQ50195.1"/>
    </source>
</evidence>
<dbReference type="PANTHER" id="PTHR30576:SF0">
    <property type="entry name" value="UNDECAPRENYL-PHOSPHATE N-ACETYLGALACTOSAMINYL 1-PHOSPHATE TRANSFERASE-RELATED"/>
    <property type="match status" value="1"/>
</dbReference>
<keyword evidence="5" id="KW-0808">Transferase</keyword>
<keyword evidence="3" id="KW-0472">Membrane</keyword>
<keyword evidence="3" id="KW-0812">Transmembrane</keyword>
<dbReference type="Proteomes" id="UP000030960">
    <property type="component" value="Unassembled WGS sequence"/>
</dbReference>
<evidence type="ECO:0000259" key="4">
    <source>
        <dbReference type="Pfam" id="PF02397"/>
    </source>
</evidence>
<dbReference type="EMBL" id="JSUQ01000030">
    <property type="protein sequence ID" value="KHQ50195.1"/>
    <property type="molecule type" value="Genomic_DNA"/>
</dbReference>
<keyword evidence="3" id="KW-1133">Transmembrane helix</keyword>
<evidence type="ECO:0000256" key="1">
    <source>
        <dbReference type="ARBA" id="ARBA00006464"/>
    </source>
</evidence>
<dbReference type="Pfam" id="PF02397">
    <property type="entry name" value="Bac_transf"/>
    <property type="match status" value="1"/>
</dbReference>
<evidence type="ECO:0000313" key="6">
    <source>
        <dbReference type="Proteomes" id="UP000030960"/>
    </source>
</evidence>
<protein>
    <submittedName>
        <fullName evidence="5">Undecaprenyl-galactosyl transferase</fullName>
    </submittedName>
</protein>
<dbReference type="PATRIC" id="fig|1515334.3.peg.5326"/>
<dbReference type="OrthoDB" id="9808602at2"/>
<feature type="transmembrane region" description="Helical" evidence="3">
    <location>
        <begin position="38"/>
        <end position="62"/>
    </location>
</feature>
<dbReference type="PANTHER" id="PTHR30576">
    <property type="entry name" value="COLANIC BIOSYNTHESIS UDP-GLUCOSE LIPID CARRIER TRANSFERASE"/>
    <property type="match status" value="1"/>
</dbReference>
<dbReference type="STRING" id="561184.SAMN05216376_10760"/>
<proteinExistence type="inferred from homology"/>
<dbReference type="AlphaFoldDB" id="A0A0B3RG31"/>
<keyword evidence="2" id="KW-0270">Exopolysaccharide synthesis</keyword>
<name>A0A0B3RG31_9RHOB</name>
<dbReference type="GO" id="GO:0016780">
    <property type="term" value="F:phosphotransferase activity, for other substituted phosphate groups"/>
    <property type="evidence" value="ECO:0007669"/>
    <property type="project" value="TreeGrafter"/>
</dbReference>
<organism evidence="5 6">
    <name type="scientific">Mameliella alba</name>
    <dbReference type="NCBI Taxonomy" id="561184"/>
    <lineage>
        <taxon>Bacteria</taxon>
        <taxon>Pseudomonadati</taxon>
        <taxon>Pseudomonadota</taxon>
        <taxon>Alphaproteobacteria</taxon>
        <taxon>Rhodobacterales</taxon>
        <taxon>Roseobacteraceae</taxon>
        <taxon>Mameliella</taxon>
    </lineage>
</organism>
<comment type="caution">
    <text evidence="5">The sequence shown here is derived from an EMBL/GenBank/DDBJ whole genome shotgun (WGS) entry which is preliminary data.</text>
</comment>
<reference evidence="5 6" key="1">
    <citation type="submission" date="2014-10" db="EMBL/GenBank/DDBJ databases">
        <title>Genome sequence of Ponticoccus sp. strain UMTAT08 isolated from clonal culture of toxic dinoflagellate Alexandrium tamiyavanichii.</title>
        <authorList>
            <person name="Gan H.Y."/>
            <person name="Muhd D.-D."/>
            <person name="Mohd Noor M.E."/>
            <person name="Yeong Y.S."/>
            <person name="Usup G."/>
        </authorList>
    </citation>
    <scope>NUCLEOTIDE SEQUENCE [LARGE SCALE GENOMIC DNA]</scope>
    <source>
        <strain evidence="5 6">UMTAT08</strain>
    </source>
</reference>
<dbReference type="RefSeq" id="WP_082024800.1">
    <property type="nucleotide sequence ID" value="NZ_JSUQ01000030.1"/>
</dbReference>
<gene>
    <name evidence="5" type="ORF">OA50_05315</name>
</gene>
<evidence type="ECO:0000256" key="3">
    <source>
        <dbReference type="SAM" id="Phobius"/>
    </source>
</evidence>
<comment type="similarity">
    <text evidence="1">Belongs to the bacterial sugar transferase family.</text>
</comment>
<keyword evidence="6" id="KW-1185">Reference proteome</keyword>
<accession>A0A0B3RG31</accession>
<dbReference type="InterPro" id="IPR003362">
    <property type="entry name" value="Bact_transf"/>
</dbReference>